<keyword evidence="3 7" id="KW-0808">Transferase</keyword>
<keyword evidence="4 7" id="KW-0949">S-adenosyl-L-methionine</keyword>
<proteinExistence type="inferred from homology"/>
<dbReference type="Gene3D" id="3.40.1280.10">
    <property type="match status" value="1"/>
</dbReference>
<keyword evidence="5 7" id="KW-0819">tRNA processing</keyword>
<dbReference type="PANTHER" id="PTHR43453">
    <property type="entry name" value="RRNA METHYLASE-LIKE"/>
    <property type="match status" value="1"/>
</dbReference>
<reference evidence="9 10" key="1">
    <citation type="journal article" date="2020" name="Microb. Ecol.">
        <title>Ecogenomics of the Marine Benthic Filamentous Cyanobacterium Adonisia.</title>
        <authorList>
            <person name="Walter J.M."/>
            <person name="Coutinho F.H."/>
            <person name="Leomil L."/>
            <person name="Hargreaves P.I."/>
            <person name="Campeao M.E."/>
            <person name="Vieira V.V."/>
            <person name="Silva B.S."/>
            <person name="Fistarol G.O."/>
            <person name="Salomon P.S."/>
            <person name="Sawabe T."/>
            <person name="Mino S."/>
            <person name="Hosokawa M."/>
            <person name="Miyashita H."/>
            <person name="Maruyama F."/>
            <person name="van Verk M.C."/>
            <person name="Dutilh B.E."/>
            <person name="Thompson C.C."/>
            <person name="Thompson F.L."/>
        </authorList>
    </citation>
    <scope>NUCLEOTIDE SEQUENCE [LARGE SCALE GENOMIC DNA]</scope>
    <source>
        <strain evidence="9 10">CCMR0081</strain>
    </source>
</reference>
<dbReference type="InterPro" id="IPR029028">
    <property type="entry name" value="Alpha/beta_knot_MTases"/>
</dbReference>
<evidence type="ECO:0000256" key="1">
    <source>
        <dbReference type="ARBA" id="ARBA00022555"/>
    </source>
</evidence>
<name>A0A6M0RIG8_9CYAN</name>
<comment type="similarity">
    <text evidence="7">Belongs to the class IV-like SAM-binding methyltransferase superfamily. RNA methyltransferase TrmH family.</text>
</comment>
<feature type="binding site" evidence="7">
    <location>
        <position position="123"/>
    </location>
    <ligand>
        <name>S-adenosyl-L-methionine</name>
        <dbReference type="ChEBI" id="CHEBI:59789"/>
    </ligand>
</feature>
<dbReference type="EMBL" id="QXHD01000004">
    <property type="protein sequence ID" value="NEZ55633.1"/>
    <property type="molecule type" value="Genomic_DNA"/>
</dbReference>
<dbReference type="GO" id="GO:0141100">
    <property type="term" value="F:tRNA (guanine(18)-2'-O)-methyltransferase activity"/>
    <property type="evidence" value="ECO:0007669"/>
    <property type="project" value="UniProtKB-UniRule"/>
</dbReference>
<dbReference type="CDD" id="cd18092">
    <property type="entry name" value="SpoU-like_TrmH"/>
    <property type="match status" value="1"/>
</dbReference>
<dbReference type="Proteomes" id="UP000481033">
    <property type="component" value="Unassembled WGS sequence"/>
</dbReference>
<evidence type="ECO:0000256" key="2">
    <source>
        <dbReference type="ARBA" id="ARBA00022603"/>
    </source>
</evidence>
<feature type="domain" description="tRNA/rRNA methyltransferase SpoU type" evidence="8">
    <location>
        <begin position="43"/>
        <end position="185"/>
    </location>
</feature>
<evidence type="ECO:0000256" key="4">
    <source>
        <dbReference type="ARBA" id="ARBA00022691"/>
    </source>
</evidence>
<dbReference type="InterPro" id="IPR029026">
    <property type="entry name" value="tRNA_m1G_MTases_N"/>
</dbReference>
<dbReference type="RefSeq" id="WP_163662715.1">
    <property type="nucleotide sequence ID" value="NZ_QXHD01000004.1"/>
</dbReference>
<evidence type="ECO:0000313" key="10">
    <source>
        <dbReference type="Proteomes" id="UP000481033"/>
    </source>
</evidence>
<dbReference type="HAMAP" id="MF_02060">
    <property type="entry name" value="tRNA_methyltr_TrmH"/>
    <property type="match status" value="1"/>
</dbReference>
<keyword evidence="10" id="KW-1185">Reference proteome</keyword>
<dbReference type="EC" id="2.1.1.34" evidence="7"/>
<organism evidence="9 10">
    <name type="scientific">Adonisia turfae CCMR0081</name>
    <dbReference type="NCBI Taxonomy" id="2292702"/>
    <lineage>
        <taxon>Bacteria</taxon>
        <taxon>Bacillati</taxon>
        <taxon>Cyanobacteriota</taxon>
        <taxon>Adonisia</taxon>
        <taxon>Adonisia turfae</taxon>
    </lineage>
</organism>
<dbReference type="Pfam" id="PF00588">
    <property type="entry name" value="SpoU_methylase"/>
    <property type="match status" value="1"/>
</dbReference>
<feature type="binding site" evidence="7">
    <location>
        <position position="166"/>
    </location>
    <ligand>
        <name>S-adenosyl-L-methionine</name>
        <dbReference type="ChEBI" id="CHEBI:59789"/>
    </ligand>
</feature>
<dbReference type="GO" id="GO:0000049">
    <property type="term" value="F:tRNA binding"/>
    <property type="evidence" value="ECO:0007669"/>
    <property type="project" value="UniProtKB-UniRule"/>
</dbReference>
<dbReference type="InterPro" id="IPR033671">
    <property type="entry name" value="TrmH"/>
</dbReference>
<comment type="caution">
    <text evidence="7">Lacks conserved residue(s) required for the propagation of feature annotation.</text>
</comment>
<comment type="function">
    <text evidence="7">Catalyzes the 2'-O methylation of guanosine at position 18 in tRNA.</text>
</comment>
<keyword evidence="6 7" id="KW-0694">RNA-binding</keyword>
<comment type="catalytic activity">
    <reaction evidence="7">
        <text>guanosine(18) in tRNA + S-adenosyl-L-methionine = 2'-O-methylguanosine(18) in tRNA + S-adenosyl-L-homocysteine + H(+)</text>
        <dbReference type="Rhea" id="RHEA:20077"/>
        <dbReference type="Rhea" id="RHEA-COMP:10190"/>
        <dbReference type="Rhea" id="RHEA-COMP:10192"/>
        <dbReference type="ChEBI" id="CHEBI:15378"/>
        <dbReference type="ChEBI" id="CHEBI:57856"/>
        <dbReference type="ChEBI" id="CHEBI:59789"/>
        <dbReference type="ChEBI" id="CHEBI:74269"/>
        <dbReference type="ChEBI" id="CHEBI:74445"/>
        <dbReference type="EC" id="2.1.1.34"/>
    </reaction>
</comment>
<dbReference type="GO" id="GO:0002938">
    <property type="term" value="P:tRNA guanine ribose methylation"/>
    <property type="evidence" value="ECO:0007669"/>
    <property type="project" value="UniProtKB-UniRule"/>
</dbReference>
<evidence type="ECO:0000256" key="6">
    <source>
        <dbReference type="ARBA" id="ARBA00022884"/>
    </source>
</evidence>
<evidence type="ECO:0000256" key="5">
    <source>
        <dbReference type="ARBA" id="ARBA00022694"/>
    </source>
</evidence>
<evidence type="ECO:0000313" key="9">
    <source>
        <dbReference type="EMBL" id="NEZ55633.1"/>
    </source>
</evidence>
<dbReference type="PANTHER" id="PTHR43453:SF1">
    <property type="entry name" value="TRNA_RRNA METHYLTRANSFERASE SPOU TYPE DOMAIN-CONTAINING PROTEIN"/>
    <property type="match status" value="1"/>
</dbReference>
<dbReference type="InterPro" id="IPR001537">
    <property type="entry name" value="SpoU_MeTrfase"/>
</dbReference>
<sequence length="234" mass="26592">MSTAHRPVSNETTEELINYLGKFLTEERRAKIETVLAYRTRYVTVALEDLHTSQNAGAVLRNCDNFGIQDVHIIEQTTSFKVNLNVTRGCQKWLTTHRYTKRQDNTRNCIAVLKAKGYCIVATTPHTEALELSALPTERPIALLFGNELDGLSEIAMAEADRLLKIPMYGFSESFNISVSAALCLQSICDRIHHSTHPWQLTSAEKQTLRLQWYRNSCKNSQQLEASFWKTLGE</sequence>
<keyword evidence="1 7" id="KW-0820">tRNA-binding</keyword>
<gene>
    <name evidence="7" type="primary">trmH</name>
    <name evidence="9" type="ORF">DXZ20_08110</name>
</gene>
<protein>
    <recommendedName>
        <fullName evidence="7">tRNA (guanosine(18)-2'-O)-methyltransferase</fullName>
        <ecNumber evidence="7">2.1.1.34</ecNumber>
    </recommendedName>
    <alternativeName>
        <fullName evidence="7">tRNA [Gm18] methyltransferase</fullName>
    </alternativeName>
</protein>
<evidence type="ECO:0000259" key="8">
    <source>
        <dbReference type="Pfam" id="PF00588"/>
    </source>
</evidence>
<evidence type="ECO:0000256" key="7">
    <source>
        <dbReference type="HAMAP-Rule" id="MF_02060"/>
    </source>
</evidence>
<keyword evidence="2 7" id="KW-0489">Methyltransferase</keyword>
<accession>A0A6M0RIG8</accession>
<dbReference type="SUPFAM" id="SSF75217">
    <property type="entry name" value="alpha/beta knot"/>
    <property type="match status" value="1"/>
</dbReference>
<evidence type="ECO:0000256" key="3">
    <source>
        <dbReference type="ARBA" id="ARBA00022679"/>
    </source>
</evidence>
<comment type="caution">
    <text evidence="9">The sequence shown here is derived from an EMBL/GenBank/DDBJ whole genome shotgun (WGS) entry which is preliminary data.</text>
</comment>
<dbReference type="AlphaFoldDB" id="A0A6M0RIG8"/>